<sequence>MSTGGAAGRIAGLVERLLGRPLPLAIRTWDGAQAGPGDGPVLVIRSRRALRRLLWQPDEIGLARAWVAGELDIEGDLDEALVRLDAALRDLGDRGRFTAADRTEVIRLAVVLGALGPPLKPPPEEVVLAGDRHSRGRDQAAISHHYDVGNEFYEIVLGPSMVYSCAYWADDDGGDEDGGGGTLEDAQRAKNELICQKLGLEPGMRLLDVGSGWGSLVLHAAQEHGVEAVGVTLSVPQAEYAKQRVADAGLSDRVEIRVQDWRDVTDGPFDAVASVGMAEHLGAAMWPEYAARLYGLLRPGGRLLNHQIVRSGRPRAGGMTKPRRTFIDAYVFPDGELIPIGDVVSRLEAGGFEVRDVQALREHYARTLRAWVRDLERGWHRAVELAGEGRARVWRLYMAASAVSFDAARIGVDQVLAVRPHRDGRSDLPLVRPVGWSL</sequence>
<reference evidence="7 8" key="1">
    <citation type="submission" date="2019-02" db="EMBL/GenBank/DDBJ databases">
        <title>Draft genome sequences of novel Actinobacteria.</title>
        <authorList>
            <person name="Sahin N."/>
            <person name="Ay H."/>
            <person name="Saygin H."/>
        </authorList>
    </citation>
    <scope>NUCLEOTIDE SEQUENCE [LARGE SCALE GENOMIC DNA]</scope>
    <source>
        <strain evidence="7 8">KC603</strain>
    </source>
</reference>
<dbReference type="EMBL" id="SMKL01000011">
    <property type="protein sequence ID" value="TDC53072.1"/>
    <property type="molecule type" value="Genomic_DNA"/>
</dbReference>
<organism evidence="7 8">
    <name type="scientific">Jiangella ureilytica</name>
    <dbReference type="NCBI Taxonomy" id="2530374"/>
    <lineage>
        <taxon>Bacteria</taxon>
        <taxon>Bacillati</taxon>
        <taxon>Actinomycetota</taxon>
        <taxon>Actinomycetes</taxon>
        <taxon>Jiangellales</taxon>
        <taxon>Jiangellaceae</taxon>
        <taxon>Jiangella</taxon>
    </lineage>
</organism>
<dbReference type="Gene3D" id="3.40.50.150">
    <property type="entry name" value="Vaccinia Virus protein VP39"/>
    <property type="match status" value="1"/>
</dbReference>
<keyword evidence="4" id="KW-0949">S-adenosyl-L-methionine</keyword>
<dbReference type="InterPro" id="IPR003333">
    <property type="entry name" value="CMAS"/>
</dbReference>
<dbReference type="RefSeq" id="WP_131980540.1">
    <property type="nucleotide sequence ID" value="NZ_SMKL01000011.1"/>
</dbReference>
<dbReference type="SUPFAM" id="SSF53335">
    <property type="entry name" value="S-adenosyl-L-methionine-dependent methyltransferases"/>
    <property type="match status" value="1"/>
</dbReference>
<dbReference type="PANTHER" id="PTHR43667:SF1">
    <property type="entry name" value="CYCLOPROPANE-FATTY-ACYL-PHOSPHOLIPID SYNTHASE"/>
    <property type="match status" value="1"/>
</dbReference>
<gene>
    <name evidence="7" type="ORF">E1212_06530</name>
</gene>
<evidence type="ECO:0000256" key="1">
    <source>
        <dbReference type="ARBA" id="ARBA00010815"/>
    </source>
</evidence>
<protein>
    <submittedName>
        <fullName evidence="7">Class I SAM-dependent methyltransferase</fullName>
    </submittedName>
</protein>
<dbReference type="GO" id="GO:0032259">
    <property type="term" value="P:methylation"/>
    <property type="evidence" value="ECO:0007669"/>
    <property type="project" value="UniProtKB-KW"/>
</dbReference>
<dbReference type="InterPro" id="IPR050723">
    <property type="entry name" value="CFA/CMAS"/>
</dbReference>
<evidence type="ECO:0000256" key="5">
    <source>
        <dbReference type="ARBA" id="ARBA00023098"/>
    </source>
</evidence>
<dbReference type="InterPro" id="IPR029063">
    <property type="entry name" value="SAM-dependent_MTases_sf"/>
</dbReference>
<comment type="caution">
    <text evidence="7">The sequence shown here is derived from an EMBL/GenBank/DDBJ whole genome shotgun (WGS) entry which is preliminary data.</text>
</comment>
<evidence type="ECO:0000313" key="8">
    <source>
        <dbReference type="Proteomes" id="UP000295621"/>
    </source>
</evidence>
<dbReference type="CDD" id="cd02440">
    <property type="entry name" value="AdoMet_MTases"/>
    <property type="match status" value="1"/>
</dbReference>
<dbReference type="OrthoDB" id="9782855at2"/>
<evidence type="ECO:0000259" key="6">
    <source>
        <dbReference type="SMART" id="SM00828"/>
    </source>
</evidence>
<accession>A0A4R4RW09</accession>
<dbReference type="GO" id="GO:0008168">
    <property type="term" value="F:methyltransferase activity"/>
    <property type="evidence" value="ECO:0007669"/>
    <property type="project" value="UniProtKB-KW"/>
</dbReference>
<evidence type="ECO:0000256" key="4">
    <source>
        <dbReference type="ARBA" id="ARBA00022691"/>
    </source>
</evidence>
<dbReference type="Proteomes" id="UP000295621">
    <property type="component" value="Unassembled WGS sequence"/>
</dbReference>
<proteinExistence type="inferred from homology"/>
<name>A0A4R4RW09_9ACTN</name>
<evidence type="ECO:0000256" key="2">
    <source>
        <dbReference type="ARBA" id="ARBA00022603"/>
    </source>
</evidence>
<keyword evidence="2 7" id="KW-0489">Methyltransferase</keyword>
<dbReference type="PIRSF" id="PIRSF003085">
    <property type="entry name" value="CMAS"/>
    <property type="match status" value="1"/>
</dbReference>
<keyword evidence="3 7" id="KW-0808">Transferase</keyword>
<dbReference type="GO" id="GO:0008610">
    <property type="term" value="P:lipid biosynthetic process"/>
    <property type="evidence" value="ECO:0007669"/>
    <property type="project" value="InterPro"/>
</dbReference>
<dbReference type="Pfam" id="PF02353">
    <property type="entry name" value="CMAS"/>
    <property type="match status" value="1"/>
</dbReference>
<dbReference type="InterPro" id="IPR020803">
    <property type="entry name" value="MeTfrase_dom"/>
</dbReference>
<evidence type="ECO:0000313" key="7">
    <source>
        <dbReference type="EMBL" id="TDC53072.1"/>
    </source>
</evidence>
<dbReference type="SMART" id="SM00828">
    <property type="entry name" value="PKS_MT"/>
    <property type="match status" value="1"/>
</dbReference>
<dbReference type="AlphaFoldDB" id="A0A4R4RW09"/>
<evidence type="ECO:0000256" key="3">
    <source>
        <dbReference type="ARBA" id="ARBA00022679"/>
    </source>
</evidence>
<comment type="similarity">
    <text evidence="1">Belongs to the CFA/CMAS family.</text>
</comment>
<keyword evidence="8" id="KW-1185">Reference proteome</keyword>
<feature type="domain" description="Polyketide synthase-like methyltransferase" evidence="6">
    <location>
        <begin position="152"/>
        <end position="420"/>
    </location>
</feature>
<keyword evidence="5" id="KW-0443">Lipid metabolism</keyword>
<dbReference type="PANTHER" id="PTHR43667">
    <property type="entry name" value="CYCLOPROPANE-FATTY-ACYL-PHOSPHOLIPID SYNTHASE"/>
    <property type="match status" value="1"/>
</dbReference>